<dbReference type="Proteomes" id="UP000265520">
    <property type="component" value="Unassembled WGS sequence"/>
</dbReference>
<evidence type="ECO:0000313" key="1">
    <source>
        <dbReference type="EMBL" id="MCI38457.1"/>
    </source>
</evidence>
<proteinExistence type="predicted"/>
<dbReference type="InterPro" id="IPR045167">
    <property type="entry name" value="Hobbit"/>
</dbReference>
<organism evidence="1 2">
    <name type="scientific">Trifolium medium</name>
    <dbReference type="NCBI Taxonomy" id="97028"/>
    <lineage>
        <taxon>Eukaryota</taxon>
        <taxon>Viridiplantae</taxon>
        <taxon>Streptophyta</taxon>
        <taxon>Embryophyta</taxon>
        <taxon>Tracheophyta</taxon>
        <taxon>Spermatophyta</taxon>
        <taxon>Magnoliopsida</taxon>
        <taxon>eudicotyledons</taxon>
        <taxon>Gunneridae</taxon>
        <taxon>Pentapetalae</taxon>
        <taxon>rosids</taxon>
        <taxon>fabids</taxon>
        <taxon>Fabales</taxon>
        <taxon>Fabaceae</taxon>
        <taxon>Papilionoideae</taxon>
        <taxon>50 kb inversion clade</taxon>
        <taxon>NPAAA clade</taxon>
        <taxon>Hologalegina</taxon>
        <taxon>IRL clade</taxon>
        <taxon>Trifolieae</taxon>
        <taxon>Trifolium</taxon>
    </lineage>
</organism>
<feature type="non-terminal residue" evidence="1">
    <location>
        <position position="95"/>
    </location>
</feature>
<protein>
    <submittedName>
        <fullName evidence="1">UPF0378 protein KIAA0100-like protein</fullName>
    </submittedName>
</protein>
<dbReference type="EMBL" id="LXQA010256218">
    <property type="protein sequence ID" value="MCI38457.1"/>
    <property type="molecule type" value="Genomic_DNA"/>
</dbReference>
<name>A0A392RQH7_9FABA</name>
<accession>A0A392RQH7</accession>
<reference evidence="1 2" key="1">
    <citation type="journal article" date="2018" name="Front. Plant Sci.">
        <title>Red Clover (Trifolium pratense) and Zigzag Clover (T. medium) - A Picture of Genomic Similarities and Differences.</title>
        <authorList>
            <person name="Dluhosova J."/>
            <person name="Istvanek J."/>
            <person name="Nedelnik J."/>
            <person name="Repkova J."/>
        </authorList>
    </citation>
    <scope>NUCLEOTIDE SEQUENCE [LARGE SCALE GENOMIC DNA]</scope>
    <source>
        <strain evidence="2">cv. 10/8</strain>
        <tissue evidence="1">Leaf</tissue>
    </source>
</reference>
<evidence type="ECO:0000313" key="2">
    <source>
        <dbReference type="Proteomes" id="UP000265520"/>
    </source>
</evidence>
<sequence>MDWGCDSGKPLNHYLFALPVEGKPREFVFDPFRSTALAIGLNLSFGSVLPLSEKNHPSSIARDSIEGDVTVSHSSNICQNVSPASPTIKFGAHDL</sequence>
<keyword evidence="2" id="KW-1185">Reference proteome</keyword>
<comment type="caution">
    <text evidence="1">The sequence shown here is derived from an EMBL/GenBank/DDBJ whole genome shotgun (WGS) entry which is preliminary data.</text>
</comment>
<dbReference type="Pfam" id="PF10344">
    <property type="entry name" value="Hobbit"/>
    <property type="match status" value="1"/>
</dbReference>
<dbReference type="AlphaFoldDB" id="A0A392RQH7"/>